<organism evidence="2 3">
    <name type="scientific">Brachionus plicatilis</name>
    <name type="common">Marine rotifer</name>
    <name type="synonym">Brachionus muelleri</name>
    <dbReference type="NCBI Taxonomy" id="10195"/>
    <lineage>
        <taxon>Eukaryota</taxon>
        <taxon>Metazoa</taxon>
        <taxon>Spiralia</taxon>
        <taxon>Gnathifera</taxon>
        <taxon>Rotifera</taxon>
        <taxon>Eurotatoria</taxon>
        <taxon>Monogononta</taxon>
        <taxon>Pseudotrocha</taxon>
        <taxon>Ploima</taxon>
        <taxon>Brachionidae</taxon>
        <taxon>Brachionus</taxon>
    </lineage>
</organism>
<keyword evidence="1" id="KW-0472">Membrane</keyword>
<keyword evidence="1" id="KW-0812">Transmembrane</keyword>
<sequence length="69" mass="8032">MLGYSESIIEQFLLPVYGLNSFIRLFVLFILLVRALDIAWVLANDYDFADLQAGGTWCRSNEWLNRCRT</sequence>
<protein>
    <submittedName>
        <fullName evidence="2">Uncharacterized protein</fullName>
    </submittedName>
</protein>
<feature type="transmembrane region" description="Helical" evidence="1">
    <location>
        <begin position="12"/>
        <end position="33"/>
    </location>
</feature>
<accession>A0A3M7PH47</accession>
<dbReference type="EMBL" id="REGN01010819">
    <property type="protein sequence ID" value="RMZ98369.1"/>
    <property type="molecule type" value="Genomic_DNA"/>
</dbReference>
<reference evidence="2 3" key="1">
    <citation type="journal article" date="2018" name="Sci. Rep.">
        <title>Genomic signatures of local adaptation to the degree of environmental predictability in rotifers.</title>
        <authorList>
            <person name="Franch-Gras L."/>
            <person name="Hahn C."/>
            <person name="Garcia-Roger E.M."/>
            <person name="Carmona M.J."/>
            <person name="Serra M."/>
            <person name="Gomez A."/>
        </authorList>
    </citation>
    <scope>NUCLEOTIDE SEQUENCE [LARGE SCALE GENOMIC DNA]</scope>
    <source>
        <strain evidence="2">HYR1</strain>
    </source>
</reference>
<keyword evidence="3" id="KW-1185">Reference proteome</keyword>
<proteinExistence type="predicted"/>
<keyword evidence="1" id="KW-1133">Transmembrane helix</keyword>
<comment type="caution">
    <text evidence="2">The sequence shown here is derived from an EMBL/GenBank/DDBJ whole genome shotgun (WGS) entry which is preliminary data.</text>
</comment>
<name>A0A3M7PH47_BRAPC</name>
<evidence type="ECO:0000313" key="3">
    <source>
        <dbReference type="Proteomes" id="UP000276133"/>
    </source>
</evidence>
<dbReference type="AlphaFoldDB" id="A0A3M7PH47"/>
<gene>
    <name evidence="2" type="ORF">BpHYR1_015211</name>
</gene>
<evidence type="ECO:0000256" key="1">
    <source>
        <dbReference type="SAM" id="Phobius"/>
    </source>
</evidence>
<dbReference type="Proteomes" id="UP000276133">
    <property type="component" value="Unassembled WGS sequence"/>
</dbReference>
<evidence type="ECO:0000313" key="2">
    <source>
        <dbReference type="EMBL" id="RMZ98369.1"/>
    </source>
</evidence>